<name>A0A1F7X270_9BACT</name>
<dbReference type="EMBL" id="MGFQ01000035">
    <property type="protein sequence ID" value="OGM08819.1"/>
    <property type="molecule type" value="Genomic_DNA"/>
</dbReference>
<comment type="caution">
    <text evidence="1">The sequence shown here is derived from an EMBL/GenBank/DDBJ whole genome shotgun (WGS) entry which is preliminary data.</text>
</comment>
<evidence type="ECO:0000313" key="2">
    <source>
        <dbReference type="Proteomes" id="UP000176939"/>
    </source>
</evidence>
<sequence length="113" mass="12462">MNLNFSETEKKSLLCANGFKVIYSRGKQLFKKNNTSYTLEDAFWFTVKNVILGGLTRETVSTSTVSTQLITVSAGGVAPPYIPTDLTIYYNGRDAVTDENTQKIDGGNACHRD</sequence>
<gene>
    <name evidence="1" type="ORF">A2Z67_02320</name>
</gene>
<evidence type="ECO:0000313" key="1">
    <source>
        <dbReference type="EMBL" id="OGM08819.1"/>
    </source>
</evidence>
<accession>A0A1F7X270</accession>
<proteinExistence type="predicted"/>
<dbReference type="AlphaFoldDB" id="A0A1F7X270"/>
<dbReference type="Proteomes" id="UP000176939">
    <property type="component" value="Unassembled WGS sequence"/>
</dbReference>
<reference evidence="1 2" key="1">
    <citation type="journal article" date="2016" name="Nat. Commun.">
        <title>Thousands of microbial genomes shed light on interconnected biogeochemical processes in an aquifer system.</title>
        <authorList>
            <person name="Anantharaman K."/>
            <person name="Brown C.T."/>
            <person name="Hug L.A."/>
            <person name="Sharon I."/>
            <person name="Castelle C.J."/>
            <person name="Probst A.J."/>
            <person name="Thomas B.C."/>
            <person name="Singh A."/>
            <person name="Wilkins M.J."/>
            <person name="Karaoz U."/>
            <person name="Brodie E.L."/>
            <person name="Williams K.H."/>
            <person name="Hubbard S.S."/>
            <person name="Banfield J.F."/>
        </authorList>
    </citation>
    <scope>NUCLEOTIDE SEQUENCE [LARGE SCALE GENOMIC DNA]</scope>
</reference>
<organism evidence="1 2">
    <name type="scientific">Candidatus Woesebacteria bacterium RBG_13_36_22</name>
    <dbReference type="NCBI Taxonomy" id="1802478"/>
    <lineage>
        <taxon>Bacteria</taxon>
        <taxon>Candidatus Woeseibacteriota</taxon>
    </lineage>
</organism>
<protein>
    <submittedName>
        <fullName evidence="1">Uncharacterized protein</fullName>
    </submittedName>
</protein>